<comment type="caution">
    <text evidence="1">The sequence shown here is derived from an EMBL/GenBank/DDBJ whole genome shotgun (WGS) entry which is preliminary data.</text>
</comment>
<sequence>MSSGVVQIYYGDGHGKSTAALGNAIHAASEGKSVIVIQFLKGKMEKELEFLQRLEPEIKFFRFSKSDAPFDELGEDEKKEESINLKNGFNYGKKVISTGACDMIIFDEILGLLDHKVITIEDIRGMMECRPEEMDIIFTGRILQDGVREFADEIYNIAPEK</sequence>
<accession>A0A6L5YP30</accession>
<dbReference type="PANTHER" id="PTHR46638">
    <property type="entry name" value="CORRINOID ADENOSYLTRANSFERASE"/>
    <property type="match status" value="1"/>
</dbReference>
<dbReference type="Pfam" id="PF02572">
    <property type="entry name" value="CobA_CobO_BtuR"/>
    <property type="match status" value="1"/>
</dbReference>
<dbReference type="SUPFAM" id="SSF52540">
    <property type="entry name" value="P-loop containing nucleoside triphosphate hydrolases"/>
    <property type="match status" value="1"/>
</dbReference>
<dbReference type="InterPro" id="IPR003724">
    <property type="entry name" value="CblAdoTrfase_CobA"/>
</dbReference>
<dbReference type="GO" id="GO:0009236">
    <property type="term" value="P:cobalamin biosynthetic process"/>
    <property type="evidence" value="ECO:0007669"/>
    <property type="project" value="InterPro"/>
</dbReference>
<reference evidence="1 2" key="1">
    <citation type="submission" date="2019-08" db="EMBL/GenBank/DDBJ databases">
        <title>In-depth cultivation of the pig gut microbiome towards novel bacterial diversity and tailored functional studies.</title>
        <authorList>
            <person name="Wylensek D."/>
            <person name="Hitch T.C.A."/>
            <person name="Clavel T."/>
        </authorList>
    </citation>
    <scope>NUCLEOTIDE SEQUENCE [LARGE SCALE GENOMIC DNA]</scope>
    <source>
        <strain evidence="1 2">MUC/MUC-530-WT-4D</strain>
    </source>
</reference>
<organism evidence="1 2">
    <name type="scientific">Roseburia porci</name>
    <dbReference type="NCBI Taxonomy" id="2605790"/>
    <lineage>
        <taxon>Bacteria</taxon>
        <taxon>Bacillati</taxon>
        <taxon>Bacillota</taxon>
        <taxon>Clostridia</taxon>
        <taxon>Lachnospirales</taxon>
        <taxon>Lachnospiraceae</taxon>
        <taxon>Roseburia</taxon>
    </lineage>
</organism>
<dbReference type="PIRSF" id="PIRSF015617">
    <property type="entry name" value="Adensltrnsf_CobA"/>
    <property type="match status" value="1"/>
</dbReference>
<evidence type="ECO:0000313" key="1">
    <source>
        <dbReference type="EMBL" id="MST74303.1"/>
    </source>
</evidence>
<dbReference type="Gene3D" id="3.40.50.300">
    <property type="entry name" value="P-loop containing nucleotide triphosphate hydrolases"/>
    <property type="match status" value="1"/>
</dbReference>
<dbReference type="GO" id="GO:0005524">
    <property type="term" value="F:ATP binding"/>
    <property type="evidence" value="ECO:0007669"/>
    <property type="project" value="InterPro"/>
</dbReference>
<dbReference type="EMBL" id="VUNI01000005">
    <property type="protein sequence ID" value="MST74303.1"/>
    <property type="molecule type" value="Genomic_DNA"/>
</dbReference>
<dbReference type="AlphaFoldDB" id="A0A6L5YP30"/>
<keyword evidence="2" id="KW-1185">Reference proteome</keyword>
<dbReference type="GO" id="GO:0008817">
    <property type="term" value="F:corrinoid adenosyltransferase activity"/>
    <property type="evidence" value="ECO:0007669"/>
    <property type="project" value="InterPro"/>
</dbReference>
<dbReference type="RefSeq" id="WP_154429272.1">
    <property type="nucleotide sequence ID" value="NZ_VUNI01000005.1"/>
</dbReference>
<name>A0A6L5YP30_9FIRM</name>
<evidence type="ECO:0000313" key="2">
    <source>
        <dbReference type="Proteomes" id="UP000474024"/>
    </source>
</evidence>
<proteinExistence type="predicted"/>
<dbReference type="PANTHER" id="PTHR46638:SF1">
    <property type="entry name" value="CORRINOID ADENOSYLTRANSFERASE"/>
    <property type="match status" value="1"/>
</dbReference>
<protein>
    <submittedName>
        <fullName evidence="1">Cob(I)yrinic acid a,c-diamide adenosyltransferase</fullName>
    </submittedName>
</protein>
<dbReference type="Proteomes" id="UP000474024">
    <property type="component" value="Unassembled WGS sequence"/>
</dbReference>
<dbReference type="InterPro" id="IPR027417">
    <property type="entry name" value="P-loop_NTPase"/>
</dbReference>
<keyword evidence="1" id="KW-0808">Transferase</keyword>
<gene>
    <name evidence="1" type="ORF">FYJ75_04540</name>
</gene>